<evidence type="ECO:0000313" key="7">
    <source>
        <dbReference type="EMBL" id="KEZ54025.1"/>
    </source>
</evidence>
<evidence type="ECO:0000256" key="2">
    <source>
        <dbReference type="ARBA" id="ARBA00022475"/>
    </source>
</evidence>
<evidence type="ECO:0000256" key="6">
    <source>
        <dbReference type="SAM" id="Phobius"/>
    </source>
</evidence>
<sequence>MILFIIKPLVLGISLAAPVGPIKLEMIRRGIRGGFWPSMFVGLGAVTIDMVLMFLIFLGLAVYLTHSFFSYVLSAAGFLLLARLGIKSMKSALSDENMLDHASEITAEKSSYWTGFSIALANPFIFIFWLGVYGSSLTTLGPGHSFMYLFLYSMLIIAGIILWNINVAMTVHFLRNYLKEWILKAVTFAAGAYLLGYSFYLLSHLFALLI</sequence>
<comment type="caution">
    <text evidence="7">The sequence shown here is derived from an EMBL/GenBank/DDBJ whole genome shotgun (WGS) entry which is preliminary data.</text>
</comment>
<feature type="transmembrane region" description="Helical" evidence="6">
    <location>
        <begin position="68"/>
        <end position="86"/>
    </location>
</feature>
<dbReference type="PANTHER" id="PTHR30086:SF6">
    <property type="entry name" value="AMINO ACID EFFLUX PROTEIN YCGF-RELATED"/>
    <property type="match status" value="1"/>
</dbReference>
<dbReference type="InterPro" id="IPR001123">
    <property type="entry name" value="LeuE-type"/>
</dbReference>
<protein>
    <recommendedName>
        <fullName evidence="9">Amino acid transporter</fullName>
    </recommendedName>
</protein>
<dbReference type="PANTHER" id="PTHR30086">
    <property type="entry name" value="ARGININE EXPORTER PROTEIN ARGO"/>
    <property type="match status" value="1"/>
</dbReference>
<accession>A0A084H363</accession>
<feature type="transmembrane region" description="Helical" evidence="6">
    <location>
        <begin position="112"/>
        <end position="134"/>
    </location>
</feature>
<evidence type="ECO:0000256" key="3">
    <source>
        <dbReference type="ARBA" id="ARBA00022692"/>
    </source>
</evidence>
<proteinExistence type="predicted"/>
<evidence type="ECO:0000256" key="4">
    <source>
        <dbReference type="ARBA" id="ARBA00022989"/>
    </source>
</evidence>
<dbReference type="Proteomes" id="UP000028549">
    <property type="component" value="Unassembled WGS sequence"/>
</dbReference>
<feature type="transmembrane region" description="Helical" evidence="6">
    <location>
        <begin position="185"/>
        <end position="209"/>
    </location>
</feature>
<dbReference type="EMBL" id="JNVC02000001">
    <property type="protein sequence ID" value="KEZ54025.1"/>
    <property type="molecule type" value="Genomic_DNA"/>
</dbReference>
<keyword evidence="5 6" id="KW-0472">Membrane</keyword>
<dbReference type="GO" id="GO:0015171">
    <property type="term" value="F:amino acid transmembrane transporter activity"/>
    <property type="evidence" value="ECO:0007669"/>
    <property type="project" value="TreeGrafter"/>
</dbReference>
<evidence type="ECO:0000256" key="1">
    <source>
        <dbReference type="ARBA" id="ARBA00004651"/>
    </source>
</evidence>
<gene>
    <name evidence="7" type="ORF">GS18_0203615</name>
</gene>
<organism evidence="7 8">
    <name type="scientific">Metabacillus indicus</name>
    <name type="common">Bacillus indicus</name>
    <dbReference type="NCBI Taxonomy" id="246786"/>
    <lineage>
        <taxon>Bacteria</taxon>
        <taxon>Bacillati</taxon>
        <taxon>Bacillota</taxon>
        <taxon>Bacilli</taxon>
        <taxon>Bacillales</taxon>
        <taxon>Bacillaceae</taxon>
        <taxon>Metabacillus</taxon>
    </lineage>
</organism>
<keyword evidence="3 6" id="KW-0812">Transmembrane</keyword>
<dbReference type="Pfam" id="PF01810">
    <property type="entry name" value="LysE"/>
    <property type="match status" value="1"/>
</dbReference>
<evidence type="ECO:0000256" key="5">
    <source>
        <dbReference type="ARBA" id="ARBA00023136"/>
    </source>
</evidence>
<dbReference type="GO" id="GO:0005886">
    <property type="term" value="C:plasma membrane"/>
    <property type="evidence" value="ECO:0007669"/>
    <property type="project" value="UniProtKB-SubCell"/>
</dbReference>
<dbReference type="AlphaFoldDB" id="A0A084H363"/>
<feature type="transmembrane region" description="Helical" evidence="6">
    <location>
        <begin position="40"/>
        <end position="61"/>
    </location>
</feature>
<keyword evidence="4 6" id="KW-1133">Transmembrane helix</keyword>
<keyword evidence="8" id="KW-1185">Reference proteome</keyword>
<name>A0A084H363_METID</name>
<keyword evidence="2" id="KW-1003">Cell membrane</keyword>
<feature type="transmembrane region" description="Helical" evidence="6">
    <location>
        <begin position="146"/>
        <end position="165"/>
    </location>
</feature>
<evidence type="ECO:0000313" key="8">
    <source>
        <dbReference type="Proteomes" id="UP000028549"/>
    </source>
</evidence>
<reference evidence="7 8" key="1">
    <citation type="journal article" date="2005" name="Int. J. Syst. Evol. Microbiol.">
        <title>Bacillus cibi sp. nov., isolated from jeotgal, a traditional Korean fermented seafood.</title>
        <authorList>
            <person name="Yoon J.H."/>
            <person name="Lee C.H."/>
            <person name="Oh T.K."/>
        </authorList>
    </citation>
    <scope>NUCLEOTIDE SEQUENCE [LARGE SCALE GENOMIC DNA]</scope>
    <source>
        <strain evidence="7 8">DSM 16189</strain>
    </source>
</reference>
<evidence type="ECO:0008006" key="9">
    <source>
        <dbReference type="Google" id="ProtNLM"/>
    </source>
</evidence>
<comment type="subcellular location">
    <subcellularLocation>
        <location evidence="1">Cell membrane</location>
        <topology evidence="1">Multi-pass membrane protein</topology>
    </subcellularLocation>
</comment>
<dbReference type="STRING" id="246786.GS18_0203615"/>